<feature type="transmembrane region" description="Helical" evidence="2">
    <location>
        <begin position="21"/>
        <end position="41"/>
    </location>
</feature>
<keyword evidence="2" id="KW-0812">Transmembrane</keyword>
<feature type="transmembrane region" description="Helical" evidence="2">
    <location>
        <begin position="105"/>
        <end position="123"/>
    </location>
</feature>
<sequence length="363" mass="40518">MPGAITPPDYPSLFFFEVGDWWDYLALILVTAGLAGGAWLIQRYKWAVIVFFIAVPVLLTIFWWPYSTEGTTTAGWFPIVKQYSALLGSLSLVGLQYFPKLRNRWYLLLPPLLLAVNILEAVVRDFQVYSVQGFDPNQGGMVTWGGSWNIMNGIAGILNLLAISGWIGIYIAKDKSKATVWGDLTLPWIIGYDLWNLAFVYNCISDHAWYSGVALLASCTIPIFFGMAKGAWIQYRAYTLTLWTAFVLTFPTFTNGSIFEHRSSHNGTALFLISFASLAWNLGVFIWHYYRVFKLHRNPAKMEVYSDLPSYVELLRDRATDEIKLEHAARLGSTPEKLGYGPVAAGATSGPASGGRAGRPPLE</sequence>
<evidence type="ECO:0000256" key="1">
    <source>
        <dbReference type="SAM" id="MobiDB-lite"/>
    </source>
</evidence>
<feature type="transmembrane region" description="Helical" evidence="2">
    <location>
        <begin position="150"/>
        <end position="172"/>
    </location>
</feature>
<dbReference type="InterPro" id="IPR043747">
    <property type="entry name" value="DUF5692"/>
</dbReference>
<dbReference type="Proteomes" id="UP000186465">
    <property type="component" value="Unassembled WGS sequence"/>
</dbReference>
<keyword evidence="2" id="KW-0472">Membrane</keyword>
<feature type="transmembrane region" description="Helical" evidence="2">
    <location>
        <begin position="237"/>
        <end position="258"/>
    </location>
</feature>
<feature type="region of interest" description="Disordered" evidence="1">
    <location>
        <begin position="334"/>
        <end position="363"/>
    </location>
</feature>
<name>A0A1Q5PJZ4_9ACTO</name>
<feature type="compositionally biased region" description="Low complexity" evidence="1">
    <location>
        <begin position="341"/>
        <end position="351"/>
    </location>
</feature>
<dbReference type="STRING" id="156892.BM477_07415"/>
<accession>A0A1Q5PJZ4</accession>
<dbReference type="EMBL" id="MPDM01000009">
    <property type="protein sequence ID" value="OKL46256.1"/>
    <property type="molecule type" value="Genomic_DNA"/>
</dbReference>
<proteinExistence type="predicted"/>
<feature type="transmembrane region" description="Helical" evidence="2">
    <location>
        <begin position="184"/>
        <end position="201"/>
    </location>
</feature>
<evidence type="ECO:0000313" key="4">
    <source>
        <dbReference type="Proteomes" id="UP000186465"/>
    </source>
</evidence>
<feature type="transmembrane region" description="Helical" evidence="2">
    <location>
        <begin position="46"/>
        <end position="64"/>
    </location>
</feature>
<feature type="transmembrane region" description="Helical" evidence="2">
    <location>
        <begin position="207"/>
        <end position="225"/>
    </location>
</feature>
<gene>
    <name evidence="3" type="ORF">BM477_07415</name>
</gene>
<feature type="transmembrane region" description="Helical" evidence="2">
    <location>
        <begin position="270"/>
        <end position="290"/>
    </location>
</feature>
<organism evidence="3 4">
    <name type="scientific">Boudabousia marimammalium</name>
    <dbReference type="NCBI Taxonomy" id="156892"/>
    <lineage>
        <taxon>Bacteria</taxon>
        <taxon>Bacillati</taxon>
        <taxon>Actinomycetota</taxon>
        <taxon>Actinomycetes</taxon>
        <taxon>Actinomycetales</taxon>
        <taxon>Actinomycetaceae</taxon>
        <taxon>Boudabousia</taxon>
    </lineage>
</organism>
<reference evidence="4" key="1">
    <citation type="submission" date="2016-11" db="EMBL/GenBank/DDBJ databases">
        <title>Actinomyces gypaetusis sp. nov. isolated from Gypaetus barbatus in Qinghai Tibet Plateau China.</title>
        <authorList>
            <person name="Meng X."/>
        </authorList>
    </citation>
    <scope>NUCLEOTIDE SEQUENCE [LARGE SCALE GENOMIC DNA]</scope>
    <source>
        <strain evidence="4">DSM 15383</strain>
    </source>
</reference>
<keyword evidence="4" id="KW-1185">Reference proteome</keyword>
<keyword evidence="2" id="KW-1133">Transmembrane helix</keyword>
<evidence type="ECO:0000256" key="2">
    <source>
        <dbReference type="SAM" id="Phobius"/>
    </source>
</evidence>
<dbReference type="OrthoDB" id="7054801at2"/>
<dbReference type="Pfam" id="PF18948">
    <property type="entry name" value="DUF5692"/>
    <property type="match status" value="1"/>
</dbReference>
<dbReference type="AlphaFoldDB" id="A0A1Q5PJZ4"/>
<evidence type="ECO:0000313" key="3">
    <source>
        <dbReference type="EMBL" id="OKL46256.1"/>
    </source>
</evidence>
<comment type="caution">
    <text evidence="3">The sequence shown here is derived from an EMBL/GenBank/DDBJ whole genome shotgun (WGS) entry which is preliminary data.</text>
</comment>
<protein>
    <submittedName>
        <fullName evidence="3">Uncharacterized protein</fullName>
    </submittedName>
</protein>
<feature type="transmembrane region" description="Helical" evidence="2">
    <location>
        <begin position="76"/>
        <end position="98"/>
    </location>
</feature>